<protein>
    <submittedName>
        <fullName evidence="6">DUF4349 domain-containing protein</fullName>
    </submittedName>
</protein>
<reference evidence="6 7" key="1">
    <citation type="submission" date="2024-03" db="EMBL/GenBank/DDBJ databases">
        <title>Draft genome sequence of Klenkia terrae.</title>
        <authorList>
            <person name="Duangmal K."/>
            <person name="Chantavorakit T."/>
        </authorList>
    </citation>
    <scope>NUCLEOTIDE SEQUENCE [LARGE SCALE GENOMIC DNA]</scope>
    <source>
        <strain evidence="6 7">JCM 17786</strain>
    </source>
</reference>
<evidence type="ECO:0000313" key="6">
    <source>
        <dbReference type="EMBL" id="MEI4278544.1"/>
    </source>
</evidence>
<feature type="signal peptide" evidence="4">
    <location>
        <begin position="1"/>
        <end position="21"/>
    </location>
</feature>
<accession>A0ABU8E4H4</accession>
<keyword evidence="1" id="KW-0175">Coiled coil</keyword>
<dbReference type="Pfam" id="PF14257">
    <property type="entry name" value="DUF4349"/>
    <property type="match status" value="1"/>
</dbReference>
<feature type="region of interest" description="Disordered" evidence="2">
    <location>
        <begin position="79"/>
        <end position="104"/>
    </location>
</feature>
<proteinExistence type="predicted"/>
<feature type="compositionally biased region" description="Low complexity" evidence="2">
    <location>
        <begin position="24"/>
        <end position="34"/>
    </location>
</feature>
<feature type="chain" id="PRO_5047535427" evidence="4">
    <location>
        <begin position="22"/>
        <end position="289"/>
    </location>
</feature>
<evidence type="ECO:0000256" key="4">
    <source>
        <dbReference type="SAM" id="SignalP"/>
    </source>
</evidence>
<feature type="region of interest" description="Disordered" evidence="2">
    <location>
        <begin position="24"/>
        <end position="48"/>
    </location>
</feature>
<dbReference type="EMBL" id="JBAPLV010000007">
    <property type="protein sequence ID" value="MEI4278544.1"/>
    <property type="molecule type" value="Genomic_DNA"/>
</dbReference>
<comment type="caution">
    <text evidence="6">The sequence shown here is derived from an EMBL/GenBank/DDBJ whole genome shotgun (WGS) entry which is preliminary data.</text>
</comment>
<evidence type="ECO:0000259" key="5">
    <source>
        <dbReference type="Pfam" id="PF14257"/>
    </source>
</evidence>
<feature type="domain" description="DUF4349" evidence="5">
    <location>
        <begin position="49"/>
        <end position="264"/>
    </location>
</feature>
<keyword evidence="3" id="KW-1133">Transmembrane helix</keyword>
<keyword evidence="7" id="KW-1185">Reference proteome</keyword>
<gene>
    <name evidence="6" type="ORF">UXQ13_08710</name>
</gene>
<feature type="transmembrane region" description="Helical" evidence="3">
    <location>
        <begin position="245"/>
        <end position="268"/>
    </location>
</feature>
<evidence type="ECO:0000256" key="2">
    <source>
        <dbReference type="SAM" id="MobiDB-lite"/>
    </source>
</evidence>
<organism evidence="6 7">
    <name type="scientific">Klenkia terrae</name>
    <dbReference type="NCBI Taxonomy" id="1052259"/>
    <lineage>
        <taxon>Bacteria</taxon>
        <taxon>Bacillati</taxon>
        <taxon>Actinomycetota</taxon>
        <taxon>Actinomycetes</taxon>
        <taxon>Geodermatophilales</taxon>
        <taxon>Geodermatophilaceae</taxon>
        <taxon>Klenkia</taxon>
    </lineage>
</organism>
<dbReference type="PROSITE" id="PS51257">
    <property type="entry name" value="PROKAR_LIPOPROTEIN"/>
    <property type="match status" value="1"/>
</dbReference>
<sequence length="289" mass="29593">MRRTWCLLPLTAVLLAGCSGSGSTSDSGSYSAAAPGAELATPDDAAEPRQVVTTASASLVVDDPRAGAQQVSELVEDAGGRVDQRSEQAGAAGGPGDLPGERPGDVADLVVRVPADELTDLLRDLEDLGEVGSVSITRDDVTGTALDLDARISALQTSADRLESLMAGATTTEALLDAEQALSERQQELESLQSQRTALADQVELSTLAVHLAQTEAAADPGRSGFLGGLDTGWQALTTAVGGAVVVLGVLLPWLVVAGLVGLVALVVHRRRRRPAGAPVGDELPAQPQ</sequence>
<dbReference type="InterPro" id="IPR025645">
    <property type="entry name" value="DUF4349"/>
</dbReference>
<evidence type="ECO:0000313" key="7">
    <source>
        <dbReference type="Proteomes" id="UP001373496"/>
    </source>
</evidence>
<name>A0ABU8E4H4_9ACTN</name>
<evidence type="ECO:0000256" key="3">
    <source>
        <dbReference type="SAM" id="Phobius"/>
    </source>
</evidence>
<dbReference type="Proteomes" id="UP001373496">
    <property type="component" value="Unassembled WGS sequence"/>
</dbReference>
<keyword evidence="3" id="KW-0472">Membrane</keyword>
<dbReference type="RefSeq" id="WP_336392196.1">
    <property type="nucleotide sequence ID" value="NZ_JBAPLV010000007.1"/>
</dbReference>
<evidence type="ECO:0000256" key="1">
    <source>
        <dbReference type="SAM" id="Coils"/>
    </source>
</evidence>
<feature type="coiled-coil region" evidence="1">
    <location>
        <begin position="175"/>
        <end position="202"/>
    </location>
</feature>
<keyword evidence="3" id="KW-0812">Transmembrane</keyword>
<keyword evidence="4" id="KW-0732">Signal</keyword>